<sequence>MSLRLNGIIIIIISILLAIAAPLQTASVDAQTAACPPGLKQFYDAIQDRCVACPQPPDQDNYQATEHYSAICRDHPVCCTGEQHGGSKQHQLVLDPVGSVIPPPPLATSKASPGESPGGPDQTATDSPVQPSNKTIIIVLAASLAVVLAVSLVLIVVFVYRHRRRNLQGPASDVETGRASQRASLLPPDANTSGVDNFQNNVPHVPHREGSMASQSQPGGPAGPVADQVIYDEVGAAQSPTYADGSTVYSETYDRLAPAVPTLSAGLKAAQLHGTSATAGGVDDSAAVSRREIRWCRCPQRSPPPGESKRVGWSLAR</sequence>
<keyword evidence="2" id="KW-0812">Transmembrane</keyword>
<keyword evidence="4" id="KW-1185">Reference proteome</keyword>
<feature type="chain" id="PRO_5009320245" evidence="3">
    <location>
        <begin position="26"/>
        <end position="317"/>
    </location>
</feature>
<organism evidence="4 5">
    <name type="scientific">Macrostomum lignano</name>
    <dbReference type="NCBI Taxonomy" id="282301"/>
    <lineage>
        <taxon>Eukaryota</taxon>
        <taxon>Metazoa</taxon>
        <taxon>Spiralia</taxon>
        <taxon>Lophotrochozoa</taxon>
        <taxon>Platyhelminthes</taxon>
        <taxon>Rhabditophora</taxon>
        <taxon>Macrostomorpha</taxon>
        <taxon>Macrostomida</taxon>
        <taxon>Macrostomidae</taxon>
        <taxon>Macrostomum</taxon>
    </lineage>
</organism>
<dbReference type="Proteomes" id="UP000095280">
    <property type="component" value="Unplaced"/>
</dbReference>
<evidence type="ECO:0000256" key="1">
    <source>
        <dbReference type="SAM" id="MobiDB-lite"/>
    </source>
</evidence>
<reference evidence="5" key="1">
    <citation type="submission" date="2016-11" db="UniProtKB">
        <authorList>
            <consortium name="WormBaseParasite"/>
        </authorList>
    </citation>
    <scope>IDENTIFICATION</scope>
</reference>
<proteinExistence type="predicted"/>
<feature type="transmembrane region" description="Helical" evidence="2">
    <location>
        <begin position="136"/>
        <end position="160"/>
    </location>
</feature>
<feature type="compositionally biased region" description="Polar residues" evidence="1">
    <location>
        <begin position="190"/>
        <end position="202"/>
    </location>
</feature>
<keyword evidence="2" id="KW-1133">Transmembrane helix</keyword>
<dbReference type="WBParaSite" id="maker-uti_cns_0006149-snap-gene-0.5-mRNA-1">
    <property type="protein sequence ID" value="maker-uti_cns_0006149-snap-gene-0.5-mRNA-1"/>
    <property type="gene ID" value="maker-uti_cns_0006149-snap-gene-0.5"/>
</dbReference>
<feature type="region of interest" description="Disordered" evidence="1">
    <location>
        <begin position="169"/>
        <end position="224"/>
    </location>
</feature>
<feature type="signal peptide" evidence="3">
    <location>
        <begin position="1"/>
        <end position="25"/>
    </location>
</feature>
<feature type="region of interest" description="Disordered" evidence="1">
    <location>
        <begin position="103"/>
        <end position="129"/>
    </location>
</feature>
<evidence type="ECO:0000256" key="3">
    <source>
        <dbReference type="SAM" id="SignalP"/>
    </source>
</evidence>
<keyword evidence="3" id="KW-0732">Signal</keyword>
<evidence type="ECO:0000313" key="5">
    <source>
        <dbReference type="WBParaSite" id="maker-uti_cns_0006149-snap-gene-0.5-mRNA-1"/>
    </source>
</evidence>
<dbReference type="AlphaFoldDB" id="A0A1I8HHN2"/>
<evidence type="ECO:0000313" key="4">
    <source>
        <dbReference type="Proteomes" id="UP000095280"/>
    </source>
</evidence>
<keyword evidence="2" id="KW-0472">Membrane</keyword>
<protein>
    <submittedName>
        <fullName evidence="5">TNFR-Cys domain-containing protein</fullName>
    </submittedName>
</protein>
<name>A0A1I8HHN2_9PLAT</name>
<evidence type="ECO:0000256" key="2">
    <source>
        <dbReference type="SAM" id="Phobius"/>
    </source>
</evidence>
<accession>A0A1I8HHN2</accession>